<dbReference type="InterPro" id="IPR001509">
    <property type="entry name" value="Epimerase_deHydtase"/>
</dbReference>
<comment type="pathway">
    <text evidence="1">Bacterial outer membrane biogenesis; LPS O-antigen biosynthesis.</text>
</comment>
<name>A0AAN0LQT3_9VIBR</name>
<evidence type="ECO:0000313" key="4">
    <source>
        <dbReference type="EMBL" id="WZS85539.1"/>
    </source>
</evidence>
<evidence type="ECO:0000313" key="5">
    <source>
        <dbReference type="Proteomes" id="UP001441914"/>
    </source>
</evidence>
<organism evidence="4 5">
    <name type="scientific">Vibrio cyclitrophicus ZF270</name>
    <dbReference type="NCBI Taxonomy" id="1136176"/>
    <lineage>
        <taxon>Bacteria</taxon>
        <taxon>Pseudomonadati</taxon>
        <taxon>Pseudomonadota</taxon>
        <taxon>Gammaproteobacteria</taxon>
        <taxon>Vibrionales</taxon>
        <taxon>Vibrionaceae</taxon>
        <taxon>Vibrio</taxon>
    </lineage>
</organism>
<sequence>MKLLVTGSTGFVGSRVAKLAQECQWEVVPVVRKAAQIQPNSLFVNSQFVNNLAVNSFAVSSIDSSSDWSGAFDGVDCVVHCAARVHQMNESEQDALAAYREVNTLGTLTLARQAADAGVKRFVFVSSIKVNGELSELDSPFEPNLNHTPQDPYGLSKYEAETELAQLAKDTGLEVVIIRPPLVYGPGVKANFLSMMRLIDKGIPLPFGAIKNQRSLVYLDNLSDLILTSCEHPSAPGRTFLVSDDNDVSTTQLMRTIALSMGQAPRLLPIPMSWIQAGASILNKQHIAQRVCGNLQVEVGLTKEVLGWKPPVTFEQGIKNTVQAYLDSK</sequence>
<dbReference type="InterPro" id="IPR036291">
    <property type="entry name" value="NAD(P)-bd_dom_sf"/>
</dbReference>
<dbReference type="PANTHER" id="PTHR43000">
    <property type="entry name" value="DTDP-D-GLUCOSE 4,6-DEHYDRATASE-RELATED"/>
    <property type="match status" value="1"/>
</dbReference>
<dbReference type="Pfam" id="PF01370">
    <property type="entry name" value="Epimerase"/>
    <property type="match status" value="1"/>
</dbReference>
<dbReference type="EMBL" id="CP135176">
    <property type="protein sequence ID" value="WZS85539.1"/>
    <property type="molecule type" value="Genomic_DNA"/>
</dbReference>
<reference evidence="4 5" key="1">
    <citation type="journal article" date="2024" name="Elife">
        <title>Polysaccharide breakdown products drive degradation-dispersal cycles of foraging bacteria through changes in metabolism and motility.</title>
        <authorList>
            <person name="Stubbusch A.K."/>
            <person name="Keegstra J.M."/>
            <person name="Schwartzman J."/>
            <person name="Pontrelli S."/>
            <person name="Clerc E.E."/>
            <person name="Stocker R."/>
            <person name="Magnabosco C."/>
            <person name="Schubert O.T."/>
            <person name="Ackermann M."/>
            <person name="D'Souza G.G."/>
        </authorList>
    </citation>
    <scope>NUCLEOTIDE SEQUENCE [LARGE SCALE GENOMIC DNA]</scope>
    <source>
        <strain evidence="4 5">ZF270</strain>
    </source>
</reference>
<protein>
    <submittedName>
        <fullName evidence="4">SDR family oxidoreductase</fullName>
    </submittedName>
</protein>
<accession>A0AAN0LQT3</accession>
<dbReference type="Gene3D" id="3.40.50.720">
    <property type="entry name" value="NAD(P)-binding Rossmann-like Domain"/>
    <property type="match status" value="1"/>
</dbReference>
<evidence type="ECO:0000256" key="1">
    <source>
        <dbReference type="ARBA" id="ARBA00005125"/>
    </source>
</evidence>
<dbReference type="CDD" id="cd05232">
    <property type="entry name" value="UDP_G4E_4_SDR_e"/>
    <property type="match status" value="1"/>
</dbReference>
<feature type="domain" description="NAD-dependent epimerase/dehydratase" evidence="3">
    <location>
        <begin position="4"/>
        <end position="240"/>
    </location>
</feature>
<keyword evidence="5" id="KW-1185">Reference proteome</keyword>
<evidence type="ECO:0000259" key="3">
    <source>
        <dbReference type="Pfam" id="PF01370"/>
    </source>
</evidence>
<dbReference type="RefSeq" id="WP_016801047.1">
    <property type="nucleotide sequence ID" value="NZ_AIDR02000027.1"/>
</dbReference>
<gene>
    <name evidence="4" type="ORF">QYQ95_14015</name>
</gene>
<evidence type="ECO:0000256" key="2">
    <source>
        <dbReference type="ARBA" id="ARBA00007637"/>
    </source>
</evidence>
<dbReference type="SUPFAM" id="SSF51735">
    <property type="entry name" value="NAD(P)-binding Rossmann-fold domains"/>
    <property type="match status" value="1"/>
</dbReference>
<proteinExistence type="inferred from homology"/>
<dbReference type="Proteomes" id="UP001441914">
    <property type="component" value="Chromosome 1"/>
</dbReference>
<comment type="similarity">
    <text evidence="2">Belongs to the NAD(P)-dependent epimerase/dehydratase family.</text>
</comment>
<dbReference type="AlphaFoldDB" id="A0AAN0LQT3"/>